<name>A0AC34FE25_9BILA</name>
<dbReference type="WBParaSite" id="ES5_v2.g15415.t1">
    <property type="protein sequence ID" value="ES5_v2.g15415.t1"/>
    <property type="gene ID" value="ES5_v2.g15415"/>
</dbReference>
<reference evidence="2" key="1">
    <citation type="submission" date="2022-11" db="UniProtKB">
        <authorList>
            <consortium name="WormBaseParasite"/>
        </authorList>
    </citation>
    <scope>IDENTIFICATION</scope>
</reference>
<organism evidence="1 2">
    <name type="scientific">Panagrolaimus sp. ES5</name>
    <dbReference type="NCBI Taxonomy" id="591445"/>
    <lineage>
        <taxon>Eukaryota</taxon>
        <taxon>Metazoa</taxon>
        <taxon>Ecdysozoa</taxon>
        <taxon>Nematoda</taxon>
        <taxon>Chromadorea</taxon>
        <taxon>Rhabditida</taxon>
        <taxon>Tylenchina</taxon>
        <taxon>Panagrolaimomorpha</taxon>
        <taxon>Panagrolaimoidea</taxon>
        <taxon>Panagrolaimidae</taxon>
        <taxon>Panagrolaimus</taxon>
    </lineage>
</organism>
<dbReference type="Proteomes" id="UP000887579">
    <property type="component" value="Unplaced"/>
</dbReference>
<sequence length="312" mass="35908">MTGRPCCVDPCGFFCVIIVWSCMLYADYVVIEWLVLPTFDGSIAIFSLWGAIHVVLYNTVLFFAFLSHCRTMLTDPGYVPIHKVSQAEIDNFHRRELRYDPDYDDYTSESAEDTLISTNQFVGRDWNICTRCQSFRPPRAHHCRVCNRCVQRMDHHCPWVANCVGQKTQKYFLQFILYVAILAGYSVALIITAWVYHDDNGITGRRGPYGENAQHAKVIHTICLGIESALFGLFVVAVSCDQLQAIFNEETIVEAVMRRNTRRRRVPKRPKRELLGEVCGKGHWCFWMLPCNSLPGERDILRMPKDVGRLEV</sequence>
<accession>A0AC34FE25</accession>
<evidence type="ECO:0000313" key="2">
    <source>
        <dbReference type="WBParaSite" id="ES5_v2.g15415.t1"/>
    </source>
</evidence>
<protein>
    <submittedName>
        <fullName evidence="2">Palmitoyltransferase</fullName>
    </submittedName>
</protein>
<evidence type="ECO:0000313" key="1">
    <source>
        <dbReference type="Proteomes" id="UP000887579"/>
    </source>
</evidence>
<proteinExistence type="predicted"/>